<feature type="transmembrane region" description="Helical" evidence="1">
    <location>
        <begin position="40"/>
        <end position="60"/>
    </location>
</feature>
<feature type="transmembrane region" description="Helical" evidence="1">
    <location>
        <begin position="7"/>
        <end position="28"/>
    </location>
</feature>
<dbReference type="SUPFAM" id="SSF56219">
    <property type="entry name" value="DNase I-like"/>
    <property type="match status" value="1"/>
</dbReference>
<evidence type="ECO:0000259" key="2">
    <source>
        <dbReference type="Pfam" id="PF03372"/>
    </source>
</evidence>
<gene>
    <name evidence="3" type="ORF">ABVV53_09950</name>
</gene>
<keyword evidence="1" id="KW-0472">Membrane</keyword>
<keyword evidence="1" id="KW-0812">Transmembrane</keyword>
<comment type="caution">
    <text evidence="3">The sequence shown here is derived from an EMBL/GenBank/DDBJ whole genome shotgun (WGS) entry which is preliminary data.</text>
</comment>
<sequence length="316" mass="33811">MTTESPNAGTALIAIRSVAATAVAFLAIGQGGRFYPVLDIANAFLAPLLVLLVVLLALALKLKDRPTAVVTAVALTIAALQFANPMAVSHAQTSGAADLRLLTQSTWHDNKHPKQLQRFLETQGADIVVLQETDGSASRVVAGVLPDYHRVRSCSQAVCSLTIISRWPLRRIATRARDGPLADMLIADVDAPFGSFRLINVHLPRPYRANASKLNAQLLAEIEAGKEPPLIVAGDFNHVVNSFSLSRFARASGLTAIEGFRPTYPAHLPLPAIIGIDHVFVSAEWAAVACRTVRGAGSDHHGIGCRLRLDRILTGH</sequence>
<dbReference type="Proteomes" id="UP001548713">
    <property type="component" value="Unassembled WGS sequence"/>
</dbReference>
<proteinExistence type="predicted"/>
<evidence type="ECO:0000313" key="4">
    <source>
        <dbReference type="Proteomes" id="UP001548713"/>
    </source>
</evidence>
<keyword evidence="3" id="KW-0255">Endonuclease</keyword>
<keyword evidence="3" id="KW-0540">Nuclease</keyword>
<dbReference type="EMBL" id="JBEWLY010000014">
    <property type="protein sequence ID" value="MET1755776.1"/>
    <property type="molecule type" value="Genomic_DNA"/>
</dbReference>
<evidence type="ECO:0000256" key="1">
    <source>
        <dbReference type="SAM" id="Phobius"/>
    </source>
</evidence>
<dbReference type="Pfam" id="PF03372">
    <property type="entry name" value="Exo_endo_phos"/>
    <property type="match status" value="1"/>
</dbReference>
<feature type="transmembrane region" description="Helical" evidence="1">
    <location>
        <begin position="67"/>
        <end position="84"/>
    </location>
</feature>
<reference evidence="3 4" key="1">
    <citation type="submission" date="2024-07" db="EMBL/GenBank/DDBJ databases">
        <title>Novosphingobium kalidii RD2P27.</title>
        <authorList>
            <person name="Sun J.-Q."/>
        </authorList>
    </citation>
    <scope>NUCLEOTIDE SEQUENCE [LARGE SCALE GENOMIC DNA]</scope>
    <source>
        <strain evidence="3 4">RD2P27</strain>
    </source>
</reference>
<keyword evidence="3" id="KW-0378">Hydrolase</keyword>
<keyword evidence="4" id="KW-1185">Reference proteome</keyword>
<dbReference type="InterPro" id="IPR005135">
    <property type="entry name" value="Endo/exonuclease/phosphatase"/>
</dbReference>
<keyword evidence="1" id="KW-1133">Transmembrane helix</keyword>
<organism evidence="3 4">
    <name type="scientific">Novosphingobium kalidii</name>
    <dbReference type="NCBI Taxonomy" id="3230299"/>
    <lineage>
        <taxon>Bacteria</taxon>
        <taxon>Pseudomonadati</taxon>
        <taxon>Pseudomonadota</taxon>
        <taxon>Alphaproteobacteria</taxon>
        <taxon>Sphingomonadales</taxon>
        <taxon>Sphingomonadaceae</taxon>
        <taxon>Novosphingobium</taxon>
    </lineage>
</organism>
<accession>A0ABV2D1N0</accession>
<dbReference type="InterPro" id="IPR036691">
    <property type="entry name" value="Endo/exonu/phosph_ase_sf"/>
</dbReference>
<feature type="domain" description="Endonuclease/exonuclease/phosphatase" evidence="2">
    <location>
        <begin position="108"/>
        <end position="300"/>
    </location>
</feature>
<dbReference type="GO" id="GO:0004519">
    <property type="term" value="F:endonuclease activity"/>
    <property type="evidence" value="ECO:0007669"/>
    <property type="project" value="UniProtKB-KW"/>
</dbReference>
<protein>
    <submittedName>
        <fullName evidence="3">Endonuclease/exonuclease/phosphatase family protein</fullName>
    </submittedName>
</protein>
<dbReference type="RefSeq" id="WP_353984269.1">
    <property type="nucleotide sequence ID" value="NZ_JBEWLY010000014.1"/>
</dbReference>
<dbReference type="Gene3D" id="3.60.10.10">
    <property type="entry name" value="Endonuclease/exonuclease/phosphatase"/>
    <property type="match status" value="1"/>
</dbReference>
<evidence type="ECO:0000313" key="3">
    <source>
        <dbReference type="EMBL" id="MET1755776.1"/>
    </source>
</evidence>
<name>A0ABV2D1N0_9SPHN</name>